<reference evidence="3 4" key="1">
    <citation type="journal article" date="2020" name="ISME J.">
        <title>Uncovering the hidden diversity of litter-decomposition mechanisms in mushroom-forming fungi.</title>
        <authorList>
            <person name="Floudas D."/>
            <person name="Bentzer J."/>
            <person name="Ahren D."/>
            <person name="Johansson T."/>
            <person name="Persson P."/>
            <person name="Tunlid A."/>
        </authorList>
    </citation>
    <scope>NUCLEOTIDE SEQUENCE [LARGE SCALE GENOMIC DNA]</scope>
    <source>
        <strain evidence="3 4">CBS 175.51</strain>
    </source>
</reference>
<keyword evidence="2" id="KW-0812">Transmembrane</keyword>
<sequence>MSADQDQAPGVIGVATSGIQDVSALLPLLGTEQCERLVTSALERGILYAAATPMSIFGSLGIVKAGFVVLLTSIDGRLFPGPTLMQNSGFTPAGIGKLLARVAGSDRHLYVAEDKLRSILGRKKIRSVKINLLSRDLLRWNFKLIAWTAFLGAFGLTPYIYLIVHFLPSKPFRTTWLYPILRIAGCNLVTVSIQLIFQLRVLEETYCRIRFIAYDNHFKGLGISLPEFWDSNERSKTVLSQFRSWLIQGGFPAAQISRELRLGGRNKQLFLESLGRITSFSLPPFDPVSRDPPRKAAPPAPDPSTGQASLKPDLSEVEKGSAGKQPVASTRLPMSLRSSPLNPELYLTTSLLWIIQAQLLFGLGLAIVGYIGCFSVVQAAPPSNSKGPLVWIALEAVLAIARTLLWALNPTWDDPKSPMALKKYRARVPSATGDRGDRDDTKCSYGIGWTLDSATADDMHALIIGIDVHNTRHVEDLKSCVKDAQSMVNYLEDTLLVPRSQIVTLYNSEATKERIITELEGLVHKGSVSQDAPIIVYIATQGATTIASDEMWLPGRVVRDQYFV</sequence>
<feature type="transmembrane region" description="Helical" evidence="2">
    <location>
        <begin position="144"/>
        <end position="164"/>
    </location>
</feature>
<feature type="transmembrane region" description="Helical" evidence="2">
    <location>
        <begin position="46"/>
        <end position="71"/>
    </location>
</feature>
<dbReference type="OrthoDB" id="3032844at2759"/>
<keyword evidence="4" id="KW-1185">Reference proteome</keyword>
<gene>
    <name evidence="3" type="ORF">D9611_013272</name>
</gene>
<evidence type="ECO:0000256" key="2">
    <source>
        <dbReference type="SAM" id="Phobius"/>
    </source>
</evidence>
<dbReference type="AlphaFoldDB" id="A0A8H5FJ52"/>
<keyword evidence="2" id="KW-0472">Membrane</keyword>
<dbReference type="Proteomes" id="UP000541558">
    <property type="component" value="Unassembled WGS sequence"/>
</dbReference>
<feature type="region of interest" description="Disordered" evidence="1">
    <location>
        <begin position="282"/>
        <end position="329"/>
    </location>
</feature>
<evidence type="ECO:0000313" key="4">
    <source>
        <dbReference type="Proteomes" id="UP000541558"/>
    </source>
</evidence>
<protein>
    <submittedName>
        <fullName evidence="3">Uncharacterized protein</fullName>
    </submittedName>
</protein>
<evidence type="ECO:0000256" key="1">
    <source>
        <dbReference type="SAM" id="MobiDB-lite"/>
    </source>
</evidence>
<dbReference type="Gene3D" id="3.40.50.1460">
    <property type="match status" value="1"/>
</dbReference>
<name>A0A8H5FJ52_9AGAR</name>
<organism evidence="3 4">
    <name type="scientific">Ephemerocybe angulata</name>
    <dbReference type="NCBI Taxonomy" id="980116"/>
    <lineage>
        <taxon>Eukaryota</taxon>
        <taxon>Fungi</taxon>
        <taxon>Dikarya</taxon>
        <taxon>Basidiomycota</taxon>
        <taxon>Agaricomycotina</taxon>
        <taxon>Agaricomycetes</taxon>
        <taxon>Agaricomycetidae</taxon>
        <taxon>Agaricales</taxon>
        <taxon>Agaricineae</taxon>
        <taxon>Psathyrellaceae</taxon>
        <taxon>Ephemerocybe</taxon>
    </lineage>
</organism>
<accession>A0A8H5FJ52</accession>
<dbReference type="EMBL" id="JAACJK010000013">
    <property type="protein sequence ID" value="KAF5338502.1"/>
    <property type="molecule type" value="Genomic_DNA"/>
</dbReference>
<feature type="transmembrane region" description="Helical" evidence="2">
    <location>
        <begin position="351"/>
        <end position="377"/>
    </location>
</feature>
<comment type="caution">
    <text evidence="3">The sequence shown here is derived from an EMBL/GenBank/DDBJ whole genome shotgun (WGS) entry which is preliminary data.</text>
</comment>
<keyword evidence="2" id="KW-1133">Transmembrane helix</keyword>
<proteinExistence type="predicted"/>
<evidence type="ECO:0000313" key="3">
    <source>
        <dbReference type="EMBL" id="KAF5338502.1"/>
    </source>
</evidence>
<feature type="transmembrane region" description="Helical" evidence="2">
    <location>
        <begin position="176"/>
        <end position="197"/>
    </location>
</feature>